<sequence length="151" mass="17200">MKYFWKLAAGLWLVMALAGCIAEEYDFTPPAVTLSNTDSVQSAELKEANVDWRGENNKQIKKETNDWISFAKKQKALTYDAGKKIDLLFDSEDFMVEELSVSLWKNDKEIQLALNDHRSFSLPEEKGEYVIEVNLRSDRGSAQYAGNVVIQ</sequence>
<dbReference type="AlphaFoldDB" id="A0A380XC22"/>
<organism evidence="2 3">
    <name type="scientific">Cytobacillus firmus</name>
    <name type="common">Bacillus firmus</name>
    <dbReference type="NCBI Taxonomy" id="1399"/>
    <lineage>
        <taxon>Bacteria</taxon>
        <taxon>Bacillati</taxon>
        <taxon>Bacillota</taxon>
        <taxon>Bacilli</taxon>
        <taxon>Bacillales</taxon>
        <taxon>Bacillaceae</taxon>
        <taxon>Cytobacillus</taxon>
    </lineage>
</organism>
<accession>A0A380XC22</accession>
<comment type="caution">
    <text evidence="2">The sequence shown here is derived from an EMBL/GenBank/DDBJ whole genome shotgun (WGS) entry which is preliminary data.</text>
</comment>
<dbReference type="PROSITE" id="PS51257">
    <property type="entry name" value="PROKAR_LIPOPROTEIN"/>
    <property type="match status" value="1"/>
</dbReference>
<name>A0A380XC22_CYTFI</name>
<dbReference type="Proteomes" id="UP000465778">
    <property type="component" value="Unassembled WGS sequence"/>
</dbReference>
<dbReference type="InterPro" id="IPR005479">
    <property type="entry name" value="CPAse_ATP-bd"/>
</dbReference>
<dbReference type="OrthoDB" id="2938139at2"/>
<protein>
    <recommendedName>
        <fullName evidence="1">Carbamoyl phosphate synthase ATP-binding domain-containing protein</fullName>
    </recommendedName>
</protein>
<reference evidence="2 3" key="1">
    <citation type="journal article" date="2020" name="G3 (Bethesda)">
        <title>Whole Genome Sequencing and Comparative Genomics of Two Nematicidal Bacillus Strains Reveals a Wide Range of Possible Virulence Factors.</title>
        <authorList>
            <person name="Susic N."/>
            <person name="Janezic S."/>
            <person name="Rupnik M."/>
            <person name="Geric Stare B."/>
        </authorList>
    </citation>
    <scope>NUCLEOTIDE SEQUENCE [LARGE SCALE GENOMIC DNA]</scope>
    <source>
        <strain evidence="2 3">I-1582</strain>
    </source>
</reference>
<evidence type="ECO:0000259" key="1">
    <source>
        <dbReference type="PROSITE" id="PS00867"/>
    </source>
</evidence>
<proteinExistence type="predicted"/>
<evidence type="ECO:0000313" key="3">
    <source>
        <dbReference type="Proteomes" id="UP000465778"/>
    </source>
</evidence>
<dbReference type="GO" id="GO:0005524">
    <property type="term" value="F:ATP binding"/>
    <property type="evidence" value="ECO:0007669"/>
    <property type="project" value="InterPro"/>
</dbReference>
<dbReference type="RefSeq" id="WP_061791866.1">
    <property type="nucleotide sequence ID" value="NZ_JARSNG010000024.1"/>
</dbReference>
<evidence type="ECO:0000313" key="2">
    <source>
        <dbReference type="EMBL" id="KAF0822420.1"/>
    </source>
</evidence>
<dbReference type="PROSITE" id="PS00867">
    <property type="entry name" value="CPSASE_2"/>
    <property type="match status" value="1"/>
</dbReference>
<feature type="domain" description="Carbamoyl phosphate synthase ATP-binding" evidence="1">
    <location>
        <begin position="130"/>
        <end position="137"/>
    </location>
</feature>
<dbReference type="EMBL" id="VDEM01000058">
    <property type="protein sequence ID" value="KAF0822420.1"/>
    <property type="molecule type" value="Genomic_DNA"/>
</dbReference>
<dbReference type="GeneID" id="67522416"/>
<gene>
    <name evidence="2" type="ORF">KIS1582_3846</name>
</gene>